<protein>
    <recommendedName>
        <fullName evidence="1">Ig-like domain-containing protein</fullName>
    </recommendedName>
</protein>
<dbReference type="InterPro" id="IPR007110">
    <property type="entry name" value="Ig-like_dom"/>
</dbReference>
<evidence type="ECO:0000259" key="1">
    <source>
        <dbReference type="PROSITE" id="PS50835"/>
    </source>
</evidence>
<name>A0A7J5TF82_9BIFI</name>
<dbReference type="Proteomes" id="UP000429211">
    <property type="component" value="Unassembled WGS sequence"/>
</dbReference>
<proteinExistence type="predicted"/>
<dbReference type="AlphaFoldDB" id="A0A7J5TF82"/>
<dbReference type="PROSITE" id="PS50835">
    <property type="entry name" value="IG_LIKE"/>
    <property type="match status" value="1"/>
</dbReference>
<accession>A0A7J5TF82</accession>
<comment type="caution">
    <text evidence="2">The sequence shown here is derived from an EMBL/GenBank/DDBJ whole genome shotgun (WGS) entry which is preliminary data.</text>
</comment>
<gene>
    <name evidence="2" type="ORF">GBB04_10345</name>
</gene>
<organism evidence="2 3">
    <name type="scientific">Bifidobacterium dentium</name>
    <dbReference type="NCBI Taxonomy" id="1689"/>
    <lineage>
        <taxon>Bacteria</taxon>
        <taxon>Bacillati</taxon>
        <taxon>Actinomycetota</taxon>
        <taxon>Actinomycetes</taxon>
        <taxon>Bifidobacteriales</taxon>
        <taxon>Bifidobacteriaceae</taxon>
        <taxon>Bifidobacterium</taxon>
    </lineage>
</organism>
<evidence type="ECO:0000313" key="2">
    <source>
        <dbReference type="EMBL" id="KAB7459162.1"/>
    </source>
</evidence>
<reference evidence="2 3" key="1">
    <citation type="journal article" date="2019" name="Nat. Med.">
        <title>A library of human gut bacterial isolates paired with longitudinal multiomics data enables mechanistic microbiome research.</title>
        <authorList>
            <person name="Poyet M."/>
            <person name="Groussin M."/>
            <person name="Gibbons S.M."/>
            <person name="Avila-Pacheco J."/>
            <person name="Jiang X."/>
            <person name="Kearney S.M."/>
            <person name="Perrotta A.R."/>
            <person name="Berdy B."/>
            <person name="Zhao S."/>
            <person name="Lieberman T.D."/>
            <person name="Swanson P.K."/>
            <person name="Smith M."/>
            <person name="Roesemann S."/>
            <person name="Alexander J.E."/>
            <person name="Rich S.A."/>
            <person name="Livny J."/>
            <person name="Vlamakis H."/>
            <person name="Clish C."/>
            <person name="Bullock K."/>
            <person name="Deik A."/>
            <person name="Scott J."/>
            <person name="Pierce K.A."/>
            <person name="Xavier R.J."/>
            <person name="Alm E.J."/>
        </authorList>
    </citation>
    <scope>NUCLEOTIDE SEQUENCE [LARGE SCALE GENOMIC DNA]</scope>
    <source>
        <strain evidence="2 3">BIOML-A2</strain>
    </source>
</reference>
<sequence>MAPPNLPTVTASQCRRIVKITQSTDSGSALPSVDCEVSQTVDGGVPLASVDWETTCRVVRFWRIGQP</sequence>
<dbReference type="EMBL" id="WDPD01000016">
    <property type="protein sequence ID" value="KAB7459162.1"/>
    <property type="molecule type" value="Genomic_DNA"/>
</dbReference>
<evidence type="ECO:0000313" key="3">
    <source>
        <dbReference type="Proteomes" id="UP000429211"/>
    </source>
</evidence>
<feature type="domain" description="Ig-like" evidence="1">
    <location>
        <begin position="7"/>
        <end position="67"/>
    </location>
</feature>